<evidence type="ECO:0000313" key="1">
    <source>
        <dbReference type="EMBL" id="CAB4169479.1"/>
    </source>
</evidence>
<evidence type="ECO:0000313" key="3">
    <source>
        <dbReference type="EMBL" id="CAB4195549.1"/>
    </source>
</evidence>
<dbReference type="EMBL" id="LR796842">
    <property type="protein sequence ID" value="CAB4169479.1"/>
    <property type="molecule type" value="Genomic_DNA"/>
</dbReference>
<reference evidence="1" key="1">
    <citation type="submission" date="2020-05" db="EMBL/GenBank/DDBJ databases">
        <authorList>
            <person name="Chiriac C."/>
            <person name="Salcher M."/>
            <person name="Ghai R."/>
            <person name="Kavagutti S V."/>
        </authorList>
    </citation>
    <scope>NUCLEOTIDE SEQUENCE</scope>
</reference>
<accession>A0A6J5PC72</accession>
<evidence type="ECO:0000313" key="2">
    <source>
        <dbReference type="EMBL" id="CAB4181792.1"/>
    </source>
</evidence>
<protein>
    <submittedName>
        <fullName evidence="1">Uncharacterized protein</fullName>
    </submittedName>
</protein>
<gene>
    <name evidence="2" type="ORF">UFOVP1070_66</name>
    <name evidence="3" type="ORF">UFOVP1302_18</name>
    <name evidence="4" type="ORF">UFOVP1416_14</name>
    <name evidence="1" type="ORF">UFOVP895_21</name>
</gene>
<evidence type="ECO:0000313" key="4">
    <source>
        <dbReference type="EMBL" id="CAB4211667.1"/>
    </source>
</evidence>
<dbReference type="EMBL" id="LR797017">
    <property type="protein sequence ID" value="CAB4181792.1"/>
    <property type="molecule type" value="Genomic_DNA"/>
</dbReference>
<dbReference type="EMBL" id="LR797245">
    <property type="protein sequence ID" value="CAB4195549.1"/>
    <property type="molecule type" value="Genomic_DNA"/>
</dbReference>
<dbReference type="EMBL" id="LR797379">
    <property type="protein sequence ID" value="CAB4211667.1"/>
    <property type="molecule type" value="Genomic_DNA"/>
</dbReference>
<organism evidence="1">
    <name type="scientific">uncultured Caudovirales phage</name>
    <dbReference type="NCBI Taxonomy" id="2100421"/>
    <lineage>
        <taxon>Viruses</taxon>
        <taxon>Duplodnaviria</taxon>
        <taxon>Heunggongvirae</taxon>
        <taxon>Uroviricota</taxon>
        <taxon>Caudoviricetes</taxon>
        <taxon>Peduoviridae</taxon>
        <taxon>Maltschvirus</taxon>
        <taxon>Maltschvirus maltsch</taxon>
    </lineage>
</organism>
<name>A0A6J5PC72_9CAUD</name>
<sequence length="101" mass="10343">MMQTDVLASAVRTTDGVMNDQAGNAIGRCRVKGVYIVPSSLAGSVILKDGSTAGSTNKITINTIAGSTSTAWILMPGEGLLFQSGIFADLTDAASVMVLYG</sequence>
<proteinExistence type="predicted"/>